<dbReference type="PROSITE" id="PS51662">
    <property type="entry name" value="BP_PHYTASE"/>
    <property type="match status" value="1"/>
</dbReference>
<sequence length="421" mass="44161">MGRRIHRRAVAAAGAGLVALAPAAHAATSATTATVTATAETIDRKPAGTNDADDPAFWVHPSDPSKSLVIGTVKEAGVDVYRTDGSLVQAVPIPSGSRYNNIEVLYGISLGGTTRDLAVLSDRGTDKLHIFAINGASATAPLSEVTASSAPLVFGGSKKINSKTTYGLAGWRNRSTGKGEVFVTQENTTNLAKLVLTDAGGGKVSYQKVASMSLPDRFTLPNGSTWKPCFNPKHPDWVAHAEGMVVDPDTGTLWADQEIVGLWKMTTDLTNPVLVHKLTRFGQKYSVVSGKCKIDTSSPSYGESYLPGDLEGIGLYRAGTTSNGYLVISNQQKSIFTVFSRNGSSYLGTLTIGGGAFDAVNATDGLDVINVDMGPKYPQGMLVTQDGKDAPEGGTNFKFTPWPSVAKGMGLVVDTAGTPRS</sequence>
<feature type="signal peptide" evidence="1">
    <location>
        <begin position="1"/>
        <end position="26"/>
    </location>
</feature>
<evidence type="ECO:0000313" key="4">
    <source>
        <dbReference type="Proteomes" id="UP001501285"/>
    </source>
</evidence>
<reference evidence="3 4" key="1">
    <citation type="journal article" date="2019" name="Int. J. Syst. Evol. Microbiol.">
        <title>The Global Catalogue of Microorganisms (GCM) 10K type strain sequencing project: providing services to taxonomists for standard genome sequencing and annotation.</title>
        <authorList>
            <consortium name="The Broad Institute Genomics Platform"/>
            <consortium name="The Broad Institute Genome Sequencing Center for Infectious Disease"/>
            <person name="Wu L."/>
            <person name="Ma J."/>
        </authorList>
    </citation>
    <scope>NUCLEOTIDE SEQUENCE [LARGE SCALE GENOMIC DNA]</scope>
    <source>
        <strain evidence="3 4">JCM 14283</strain>
    </source>
</reference>
<comment type="caution">
    <text evidence="3">The sequence shown here is derived from an EMBL/GenBank/DDBJ whole genome shotgun (WGS) entry which is preliminary data.</text>
</comment>
<evidence type="ECO:0000256" key="1">
    <source>
        <dbReference type="SAM" id="SignalP"/>
    </source>
</evidence>
<name>A0ABN2TTK4_9MICO</name>
<dbReference type="Proteomes" id="UP001501285">
    <property type="component" value="Unassembled WGS sequence"/>
</dbReference>
<dbReference type="InterPro" id="IPR003431">
    <property type="entry name" value="B-propeller_Phytase"/>
</dbReference>
<dbReference type="InterPro" id="IPR011042">
    <property type="entry name" value="6-blade_b-propeller_TolB-like"/>
</dbReference>
<keyword evidence="1" id="KW-0732">Signal</keyword>
<keyword evidence="4" id="KW-1185">Reference proteome</keyword>
<accession>A0ABN2TTK4</accession>
<feature type="domain" description="BPP" evidence="2">
    <location>
        <begin position="25"/>
        <end position="409"/>
    </location>
</feature>
<evidence type="ECO:0000259" key="2">
    <source>
        <dbReference type="PROSITE" id="PS51662"/>
    </source>
</evidence>
<dbReference type="Pfam" id="PF02333">
    <property type="entry name" value="Phytase"/>
    <property type="match status" value="2"/>
</dbReference>
<protein>
    <submittedName>
        <fullName evidence="3">Phytase</fullName>
    </submittedName>
</protein>
<evidence type="ECO:0000313" key="3">
    <source>
        <dbReference type="EMBL" id="GAA2020856.1"/>
    </source>
</evidence>
<feature type="chain" id="PRO_5046692130" evidence="1">
    <location>
        <begin position="27"/>
        <end position="421"/>
    </location>
</feature>
<organism evidence="3 4">
    <name type="scientific">Terrabacter terrae</name>
    <dbReference type="NCBI Taxonomy" id="318434"/>
    <lineage>
        <taxon>Bacteria</taxon>
        <taxon>Bacillati</taxon>
        <taxon>Actinomycetota</taxon>
        <taxon>Actinomycetes</taxon>
        <taxon>Micrococcales</taxon>
        <taxon>Intrasporangiaceae</taxon>
        <taxon>Terrabacter</taxon>
    </lineage>
</organism>
<dbReference type="SUPFAM" id="SSF50956">
    <property type="entry name" value="Thermostable phytase (3-phytase)"/>
    <property type="match status" value="1"/>
</dbReference>
<dbReference type="RefSeq" id="WP_343987469.1">
    <property type="nucleotide sequence ID" value="NZ_BAAANB010000001.1"/>
</dbReference>
<dbReference type="EMBL" id="BAAANB010000001">
    <property type="protein sequence ID" value="GAA2020856.1"/>
    <property type="molecule type" value="Genomic_DNA"/>
</dbReference>
<dbReference type="Gene3D" id="2.120.10.30">
    <property type="entry name" value="TolB, C-terminal domain"/>
    <property type="match status" value="1"/>
</dbReference>
<proteinExistence type="predicted"/>
<gene>
    <name evidence="3" type="ORF">GCM10009740_06640</name>
</gene>